<name>A0A835MMI7_9ROSI</name>
<keyword evidence="9" id="KW-0066">ATP synthesis</keyword>
<dbReference type="GO" id="GO:0045259">
    <property type="term" value="C:proton-transporting ATP synthase complex"/>
    <property type="evidence" value="ECO:0007669"/>
    <property type="project" value="UniProtKB-KW"/>
</dbReference>
<dbReference type="EMBL" id="JADGMS010000011">
    <property type="protein sequence ID" value="KAF9672067.1"/>
    <property type="molecule type" value="Genomic_DNA"/>
</dbReference>
<comment type="caution">
    <text evidence="12">The sequence shown here is derived from an EMBL/GenBank/DDBJ whole genome shotgun (WGS) entry which is preliminary data.</text>
</comment>
<evidence type="ECO:0000313" key="13">
    <source>
        <dbReference type="Proteomes" id="UP000657918"/>
    </source>
</evidence>
<evidence type="ECO:0000256" key="3">
    <source>
        <dbReference type="ARBA" id="ARBA00007681"/>
    </source>
</evidence>
<evidence type="ECO:0000256" key="8">
    <source>
        <dbReference type="ARBA" id="ARBA00023196"/>
    </source>
</evidence>
<keyword evidence="7" id="KW-0472">Membrane</keyword>
<evidence type="ECO:0000256" key="9">
    <source>
        <dbReference type="ARBA" id="ARBA00023310"/>
    </source>
</evidence>
<evidence type="ECO:0000256" key="7">
    <source>
        <dbReference type="ARBA" id="ARBA00023136"/>
    </source>
</evidence>
<dbReference type="AlphaFoldDB" id="A0A835MMI7"/>
<evidence type="ECO:0000313" key="12">
    <source>
        <dbReference type="EMBL" id="KAF9672067.1"/>
    </source>
</evidence>
<keyword evidence="4" id="KW-0813">Transport</keyword>
<proteinExistence type="inferred from homology"/>
<dbReference type="GO" id="GO:0009535">
    <property type="term" value="C:chloroplast thylakoid membrane"/>
    <property type="evidence" value="ECO:0007669"/>
    <property type="project" value="TreeGrafter"/>
</dbReference>
<comment type="subunit">
    <text evidence="11">F-type ATPases have 2 components, CF(1) - the catalytic core - and CF(0) - the membrane proton channel. CF(1) has five subunits: alpha(3), beta(3), gamma(1), delta(1), epsilon(1). CF(0) has four main subunits: a, b, b' and c.</text>
</comment>
<evidence type="ECO:0000256" key="6">
    <source>
        <dbReference type="ARBA" id="ARBA00023065"/>
    </source>
</evidence>
<dbReference type="SUPFAM" id="SSF52943">
    <property type="entry name" value="ATP synthase (F1-ATPase), gamma subunit"/>
    <property type="match status" value="1"/>
</dbReference>
<comment type="similarity">
    <text evidence="3">Belongs to the ATPase gamma chain family.</text>
</comment>
<dbReference type="Proteomes" id="UP000657918">
    <property type="component" value="Chromosome 11"/>
</dbReference>
<evidence type="ECO:0000256" key="4">
    <source>
        <dbReference type="ARBA" id="ARBA00022448"/>
    </source>
</evidence>
<accession>A0A835MMI7</accession>
<gene>
    <name evidence="12" type="ORF">SADUNF_Sadunf11G0002000</name>
</gene>
<reference evidence="12 13" key="1">
    <citation type="submission" date="2020-10" db="EMBL/GenBank/DDBJ databases">
        <title>Plant Genome Project.</title>
        <authorList>
            <person name="Zhang R.-G."/>
        </authorList>
    </citation>
    <scope>NUCLEOTIDE SEQUENCE [LARGE SCALE GENOMIC DNA]</scope>
    <source>
        <strain evidence="12">FAFU-HL-1</strain>
        <tissue evidence="12">Leaf</tissue>
    </source>
</reference>
<evidence type="ECO:0000256" key="1">
    <source>
        <dbReference type="ARBA" id="ARBA00003456"/>
    </source>
</evidence>
<evidence type="ECO:0000256" key="11">
    <source>
        <dbReference type="ARBA" id="ARBA00038805"/>
    </source>
</evidence>
<keyword evidence="8" id="KW-0139">CF(1)</keyword>
<dbReference type="PANTHER" id="PTHR11693:SF41">
    <property type="entry name" value="ATP SYNTHASE GAMMA CHAIN, CHLOROPLASTIC"/>
    <property type="match status" value="1"/>
</dbReference>
<evidence type="ECO:0000256" key="2">
    <source>
        <dbReference type="ARBA" id="ARBA00004170"/>
    </source>
</evidence>
<evidence type="ECO:0000256" key="5">
    <source>
        <dbReference type="ARBA" id="ARBA00022781"/>
    </source>
</evidence>
<keyword evidence="6" id="KW-0406">Ion transport</keyword>
<dbReference type="InterPro" id="IPR035968">
    <property type="entry name" value="ATP_synth_F1_ATPase_gsu"/>
</dbReference>
<comment type="function">
    <text evidence="1">Produces ATP from ADP in the presence of a proton gradient across the membrane. The gamma chain is believed to be important in regulating ATPase activity and the flow of protons through the CF(0) complex.</text>
</comment>
<keyword evidence="5" id="KW-0375">Hydrogen ion transport</keyword>
<dbReference type="PANTHER" id="PTHR11693">
    <property type="entry name" value="ATP SYNTHASE GAMMA CHAIN"/>
    <property type="match status" value="1"/>
</dbReference>
<evidence type="ECO:0000256" key="10">
    <source>
        <dbReference type="ARBA" id="ARBA00031066"/>
    </source>
</evidence>
<keyword evidence="13" id="KW-1185">Reference proteome</keyword>
<dbReference type="GO" id="GO:0046933">
    <property type="term" value="F:proton-transporting ATP synthase activity, rotational mechanism"/>
    <property type="evidence" value="ECO:0007669"/>
    <property type="project" value="InterPro"/>
</dbReference>
<comment type="subcellular location">
    <subcellularLocation>
        <location evidence="2">Membrane</location>
        <topology evidence="2">Peripheral membrane protein</topology>
    </subcellularLocation>
</comment>
<sequence length="227" mass="24936">MACSHPTIWVSSKPSLSDTTSLCFLSSLNPSHLPSSLAANNPSRSSFATPIHGGLLELRSRIDSVKNTLKVTEAMKLVAVFTDDIDIPLTIVRPVKKVALVVTGDRGLCGPCIPVGRFIEGTGLPTAKEAQAIADDSLFVREDVDKVELLYTKFVTSEDEFFRLTTKHGKLTVERGVTRTETSDFISIEGNPFHHLQDAASGQDYRRNIGDCCWCQCLDLMRLHNSE</sequence>
<dbReference type="Gene3D" id="1.10.287.80">
    <property type="entry name" value="ATP synthase, gamma subunit, helix hairpin domain"/>
    <property type="match status" value="1"/>
</dbReference>
<dbReference type="InterPro" id="IPR000131">
    <property type="entry name" value="ATP_synth_F1_gsu"/>
</dbReference>
<organism evidence="12 13">
    <name type="scientific">Salix dunnii</name>
    <dbReference type="NCBI Taxonomy" id="1413687"/>
    <lineage>
        <taxon>Eukaryota</taxon>
        <taxon>Viridiplantae</taxon>
        <taxon>Streptophyta</taxon>
        <taxon>Embryophyta</taxon>
        <taxon>Tracheophyta</taxon>
        <taxon>Spermatophyta</taxon>
        <taxon>Magnoliopsida</taxon>
        <taxon>eudicotyledons</taxon>
        <taxon>Gunneridae</taxon>
        <taxon>Pentapetalae</taxon>
        <taxon>rosids</taxon>
        <taxon>fabids</taxon>
        <taxon>Malpighiales</taxon>
        <taxon>Salicaceae</taxon>
        <taxon>Saliceae</taxon>
        <taxon>Salix</taxon>
    </lineage>
</organism>
<protein>
    <recommendedName>
        <fullName evidence="10">F-ATPase gamma subunit</fullName>
    </recommendedName>
</protein>
<dbReference type="OrthoDB" id="848927at2759"/>